<evidence type="ECO:0000256" key="4">
    <source>
        <dbReference type="ARBA" id="ARBA00022801"/>
    </source>
</evidence>
<evidence type="ECO:0000313" key="8">
    <source>
        <dbReference type="Proteomes" id="UP000422989"/>
    </source>
</evidence>
<dbReference type="Proteomes" id="UP000422989">
    <property type="component" value="Chromosome"/>
</dbReference>
<gene>
    <name evidence="7" type="primary">otsB</name>
    <name evidence="7" type="ORF">D7D94_05280</name>
</gene>
<dbReference type="InterPro" id="IPR044651">
    <property type="entry name" value="OTSB-like"/>
</dbReference>
<comment type="cofactor">
    <cofactor evidence="6">
        <name>Mg(2+)</name>
        <dbReference type="ChEBI" id="CHEBI:18420"/>
    </cofactor>
</comment>
<dbReference type="UniPathway" id="UPA00299"/>
<dbReference type="EMBL" id="CP032550">
    <property type="protein sequence ID" value="QGU27142.1"/>
    <property type="molecule type" value="Genomic_DNA"/>
</dbReference>
<evidence type="ECO:0000256" key="3">
    <source>
        <dbReference type="ARBA" id="ARBA00008770"/>
    </source>
</evidence>
<evidence type="ECO:0000256" key="6">
    <source>
        <dbReference type="RuleBase" id="RU361117"/>
    </source>
</evidence>
<dbReference type="KEGG" id="moj:D7D94_05280"/>
<dbReference type="Gene3D" id="3.40.50.1000">
    <property type="entry name" value="HAD superfamily/HAD-like"/>
    <property type="match status" value="1"/>
</dbReference>
<dbReference type="InterPro" id="IPR036412">
    <property type="entry name" value="HAD-like_sf"/>
</dbReference>
<protein>
    <recommendedName>
        <fullName evidence="6">Trehalose 6-phosphate phosphatase</fullName>
        <ecNumber evidence="6">3.1.3.12</ecNumber>
    </recommendedName>
</protein>
<dbReference type="Pfam" id="PF02358">
    <property type="entry name" value="Trehalose_PPase"/>
    <property type="match status" value="1"/>
</dbReference>
<keyword evidence="6" id="KW-0460">Magnesium</keyword>
<keyword evidence="8" id="KW-1185">Reference proteome</keyword>
<dbReference type="Gene3D" id="3.30.70.1020">
    <property type="entry name" value="Trehalose-6-phosphate phosphatase related protein, domain 2"/>
    <property type="match status" value="1"/>
</dbReference>
<dbReference type="SUPFAM" id="SSF56784">
    <property type="entry name" value="HAD-like"/>
    <property type="match status" value="1"/>
</dbReference>
<dbReference type="AlphaFoldDB" id="A0A6I6DQE9"/>
<dbReference type="OrthoDB" id="9816160at2"/>
<evidence type="ECO:0000256" key="5">
    <source>
        <dbReference type="ARBA" id="ARBA00024179"/>
    </source>
</evidence>
<dbReference type="InterPro" id="IPR023214">
    <property type="entry name" value="HAD_sf"/>
</dbReference>
<organism evidence="7 8">
    <name type="scientific">Microbacterium oryzae</name>
    <dbReference type="NCBI Taxonomy" id="743009"/>
    <lineage>
        <taxon>Bacteria</taxon>
        <taxon>Bacillati</taxon>
        <taxon>Actinomycetota</taxon>
        <taxon>Actinomycetes</taxon>
        <taxon>Micrococcales</taxon>
        <taxon>Microbacteriaceae</taxon>
        <taxon>Microbacterium</taxon>
    </lineage>
</organism>
<accession>A0A6I6DQE9</accession>
<dbReference type="InterPro" id="IPR003337">
    <property type="entry name" value="Trehalose_PPase"/>
</dbReference>
<evidence type="ECO:0000313" key="7">
    <source>
        <dbReference type="EMBL" id="QGU27142.1"/>
    </source>
</evidence>
<dbReference type="GO" id="GO:0046872">
    <property type="term" value="F:metal ion binding"/>
    <property type="evidence" value="ECO:0007669"/>
    <property type="project" value="UniProtKB-KW"/>
</dbReference>
<comment type="catalytic activity">
    <reaction evidence="1 6">
        <text>alpha,alpha-trehalose 6-phosphate + H2O = alpha,alpha-trehalose + phosphate</text>
        <dbReference type="Rhea" id="RHEA:23420"/>
        <dbReference type="ChEBI" id="CHEBI:15377"/>
        <dbReference type="ChEBI" id="CHEBI:16551"/>
        <dbReference type="ChEBI" id="CHEBI:43474"/>
        <dbReference type="ChEBI" id="CHEBI:58429"/>
        <dbReference type="EC" id="3.1.3.12"/>
    </reaction>
</comment>
<evidence type="ECO:0000256" key="1">
    <source>
        <dbReference type="ARBA" id="ARBA00000500"/>
    </source>
</evidence>
<dbReference type="NCBIfam" id="TIGR00685">
    <property type="entry name" value="T6PP"/>
    <property type="match status" value="1"/>
</dbReference>
<sequence>MQGQHDPVADAALTAVATTPRLLVALDFDGTLAPLVDEPLTARALPEARRAVAELAALPDTVVAFVSGRSLADLRVIAEHDDASPIWLAGSHGAEHWRPSSAPARRGDESAADGDAASIVDAAEAIVADLAGAWIERKAFGFALHTRLADDESTARAQEGVDALVAARAPGWRRRTGRDIVEFAWRHEGKDSAVAELREATGATAVLFAGDDVTDEDALRSLGAGDLGVRVGEGETAATVRVPDAPALAALLTEIARRRAS</sequence>
<comment type="similarity">
    <text evidence="3 6">Belongs to the trehalose phosphatase family.</text>
</comment>
<dbReference type="GO" id="GO:0004805">
    <property type="term" value="F:trehalose-phosphatase activity"/>
    <property type="evidence" value="ECO:0007669"/>
    <property type="project" value="UniProtKB-EC"/>
</dbReference>
<dbReference type="InterPro" id="IPR006379">
    <property type="entry name" value="HAD-SF_hydro_IIB"/>
</dbReference>
<dbReference type="EC" id="3.1.3.12" evidence="6"/>
<keyword evidence="4 6" id="KW-0378">Hydrolase</keyword>
<reference evidence="7 8" key="1">
    <citation type="submission" date="2018-09" db="EMBL/GenBank/DDBJ databases">
        <title>Whole genome sequencing of Microbacterium oryzae strain MB-10T.</title>
        <authorList>
            <person name="Das S.K."/>
        </authorList>
    </citation>
    <scope>NUCLEOTIDE SEQUENCE [LARGE SCALE GENOMIC DNA]</scope>
    <source>
        <strain evidence="7 8">MB-10</strain>
    </source>
</reference>
<evidence type="ECO:0000256" key="2">
    <source>
        <dbReference type="ARBA" id="ARBA00005199"/>
    </source>
</evidence>
<dbReference type="GO" id="GO:0005992">
    <property type="term" value="P:trehalose biosynthetic process"/>
    <property type="evidence" value="ECO:0007669"/>
    <property type="project" value="UniProtKB-UniPathway"/>
</dbReference>
<keyword evidence="6" id="KW-0479">Metal-binding</keyword>
<comment type="pathway">
    <text evidence="2 6">Glycan biosynthesis; trehalose biosynthesis.</text>
</comment>
<proteinExistence type="inferred from homology"/>
<dbReference type="NCBIfam" id="TIGR01484">
    <property type="entry name" value="HAD-SF-IIB"/>
    <property type="match status" value="1"/>
</dbReference>
<name>A0A6I6DQE9_9MICO</name>
<dbReference type="PANTHER" id="PTHR43768:SF3">
    <property type="entry name" value="TREHALOSE 6-PHOSPHATE PHOSPHATASE"/>
    <property type="match status" value="1"/>
</dbReference>
<comment type="function">
    <text evidence="5 6">Removes the phosphate from trehalose 6-phosphate to produce free trehalose.</text>
</comment>
<dbReference type="PANTHER" id="PTHR43768">
    <property type="entry name" value="TREHALOSE 6-PHOSPHATE PHOSPHATASE"/>
    <property type="match status" value="1"/>
</dbReference>